<feature type="transmembrane region" description="Helical" evidence="1">
    <location>
        <begin position="129"/>
        <end position="152"/>
    </location>
</feature>
<dbReference type="AlphaFoldDB" id="A0AAU7TA59"/>
<evidence type="ECO:0000256" key="1">
    <source>
        <dbReference type="SAM" id="Phobius"/>
    </source>
</evidence>
<gene>
    <name evidence="2" type="ORF">ABN611_34790</name>
</gene>
<feature type="transmembrane region" description="Helical" evidence="1">
    <location>
        <begin position="64"/>
        <end position="83"/>
    </location>
</feature>
<sequence>MRIAEHRRTIALVLLAVALGLLVAGRFVSFDAGSLDWIFPLGPLAGIPAVTAVVVAWPEPKARLWLGIALAVLTAFIVWQSVVNVGFRFIWTSREAELPFFELLLFLLSCLMLATAGVALGAPRWLLRIPAYLIGVAVLSIVVAGITGWYYARTCADAEEGGCMAVLGALTWGAGVVVASPVVILVIEVILWRRRRRKAAEAGGG</sequence>
<name>A0AAU7TA59_9ACTN</name>
<proteinExistence type="predicted"/>
<keyword evidence="1" id="KW-0472">Membrane</keyword>
<reference evidence="2" key="1">
    <citation type="submission" date="2024-06" db="EMBL/GenBank/DDBJ databases">
        <title>Kribbella sp. strain HUAS MG21 genome sequences.</title>
        <authorList>
            <person name="Mo P."/>
        </authorList>
    </citation>
    <scope>NUCLEOTIDE SEQUENCE</scope>
    <source>
        <strain evidence="2">HUAS MG21</strain>
    </source>
</reference>
<keyword evidence="1" id="KW-1133">Transmembrane helix</keyword>
<organism evidence="2">
    <name type="scientific">Kribbella sp. HUAS MG21</name>
    <dbReference type="NCBI Taxonomy" id="3160966"/>
    <lineage>
        <taxon>Bacteria</taxon>
        <taxon>Bacillati</taxon>
        <taxon>Actinomycetota</taxon>
        <taxon>Actinomycetes</taxon>
        <taxon>Propionibacteriales</taxon>
        <taxon>Kribbellaceae</taxon>
        <taxon>Kribbella</taxon>
    </lineage>
</organism>
<dbReference type="RefSeq" id="WP_350276550.1">
    <property type="nucleotide sequence ID" value="NZ_CP158165.1"/>
</dbReference>
<protein>
    <submittedName>
        <fullName evidence="2">Uncharacterized protein</fullName>
    </submittedName>
</protein>
<feature type="transmembrane region" description="Helical" evidence="1">
    <location>
        <begin position="37"/>
        <end position="57"/>
    </location>
</feature>
<feature type="transmembrane region" description="Helical" evidence="1">
    <location>
        <begin position="164"/>
        <end position="191"/>
    </location>
</feature>
<dbReference type="EMBL" id="CP158165">
    <property type="protein sequence ID" value="XBV23719.1"/>
    <property type="molecule type" value="Genomic_DNA"/>
</dbReference>
<feature type="transmembrane region" description="Helical" evidence="1">
    <location>
        <begin position="103"/>
        <end position="122"/>
    </location>
</feature>
<evidence type="ECO:0000313" key="2">
    <source>
        <dbReference type="EMBL" id="XBV23719.1"/>
    </source>
</evidence>
<accession>A0AAU7TA59</accession>
<keyword evidence="1" id="KW-0812">Transmembrane</keyword>